<evidence type="ECO:0000256" key="3">
    <source>
        <dbReference type="ARBA" id="ARBA00022691"/>
    </source>
</evidence>
<dbReference type="AlphaFoldDB" id="A0A285PEI1"/>
<keyword evidence="3" id="KW-0949">S-adenosyl-L-methionine</keyword>
<proteinExistence type="predicted"/>
<evidence type="ECO:0000259" key="8">
    <source>
        <dbReference type="SMART" id="SM00729"/>
    </source>
</evidence>
<dbReference type="SMART" id="SM00729">
    <property type="entry name" value="Elp3"/>
    <property type="match status" value="1"/>
</dbReference>
<keyword evidence="5" id="KW-0408">Iron</keyword>
<protein>
    <submittedName>
        <fullName evidence="9">4Fe-4S single cluster domain-containing protein</fullName>
    </submittedName>
</protein>
<reference evidence="9 10" key="1">
    <citation type="submission" date="2017-09" db="EMBL/GenBank/DDBJ databases">
        <authorList>
            <person name="Ehlers B."/>
            <person name="Leendertz F.H."/>
        </authorList>
    </citation>
    <scope>NUCLEOTIDE SEQUENCE [LARGE SCALE GENOMIC DNA]</scope>
    <source>
        <strain evidence="9 10">DSM 18289</strain>
    </source>
</reference>
<comment type="cofactor">
    <cofactor evidence="1">
        <name>[4Fe-4S] cluster</name>
        <dbReference type="ChEBI" id="CHEBI:49883"/>
    </cofactor>
</comment>
<evidence type="ECO:0000256" key="4">
    <source>
        <dbReference type="ARBA" id="ARBA00022723"/>
    </source>
</evidence>
<dbReference type="Proteomes" id="UP000219439">
    <property type="component" value="Unassembled WGS sequence"/>
</dbReference>
<dbReference type="OrthoDB" id="5288924at2"/>
<evidence type="ECO:0000256" key="7">
    <source>
        <dbReference type="SAM" id="MobiDB-lite"/>
    </source>
</evidence>
<dbReference type="PANTHER" id="PTHR11228">
    <property type="entry name" value="RADICAL SAM DOMAIN PROTEIN"/>
    <property type="match status" value="1"/>
</dbReference>
<dbReference type="EMBL" id="OBEL01000004">
    <property type="protein sequence ID" value="SNZ20144.1"/>
    <property type="molecule type" value="Genomic_DNA"/>
</dbReference>
<evidence type="ECO:0000256" key="5">
    <source>
        <dbReference type="ARBA" id="ARBA00023004"/>
    </source>
</evidence>
<keyword evidence="10" id="KW-1185">Reference proteome</keyword>
<dbReference type="GO" id="GO:0051536">
    <property type="term" value="F:iron-sulfur cluster binding"/>
    <property type="evidence" value="ECO:0007669"/>
    <property type="project" value="UniProtKB-KW"/>
</dbReference>
<dbReference type="CDD" id="cd21109">
    <property type="entry name" value="SPASM"/>
    <property type="match status" value="1"/>
</dbReference>
<sequence length="398" mass="46163">MSDTTANVSKVKPDTRRKGYRQFSSQAKSQLNPKEFVERLAALRGADSFVQLSVRNKELFGKIQASYQKIVDGQELCKEDYLLSGHELDEVRSIPDDKIPRYVAYRYKYNKYPELKIANEYPPCVQIEPASICNYRCVMCYQIDKSFSSKSKGHMGLMELEVFKHAVDELQGNVEAVTLASRGEPFLNSKLLEMLEYAKGKFLALKLNTNASLLTEKAVHALLSSDIQTLVFSVDSADPETYERIRVNGNYDRVRKNIEMFQKIRTQDYAQSKIITKISGVKLNDDQDIDTLVDSWQELVDQVAFVHYNPWESAYENPENTIQEPCSELWRRMFLWWDGRVNPCDFDYKSTLTENTDIHFPEKTLQEIWMSDLYLNMRQKHLAAQRDQLFPCNRCVSV</sequence>
<dbReference type="SFLD" id="SFLDS00029">
    <property type="entry name" value="Radical_SAM"/>
    <property type="match status" value="1"/>
</dbReference>
<dbReference type="Gene3D" id="3.20.20.70">
    <property type="entry name" value="Aldolase class I"/>
    <property type="match status" value="1"/>
</dbReference>
<dbReference type="Pfam" id="PF13186">
    <property type="entry name" value="SPASM"/>
    <property type="match status" value="1"/>
</dbReference>
<dbReference type="GO" id="GO:0046872">
    <property type="term" value="F:metal ion binding"/>
    <property type="evidence" value="ECO:0007669"/>
    <property type="project" value="UniProtKB-KW"/>
</dbReference>
<feature type="domain" description="Elp3/MiaA/NifB-like radical SAM core" evidence="8">
    <location>
        <begin position="123"/>
        <end position="335"/>
    </location>
</feature>
<dbReference type="CDD" id="cd01335">
    <property type="entry name" value="Radical_SAM"/>
    <property type="match status" value="1"/>
</dbReference>
<evidence type="ECO:0000313" key="9">
    <source>
        <dbReference type="EMBL" id="SNZ20144.1"/>
    </source>
</evidence>
<keyword evidence="6" id="KW-0411">Iron-sulfur</keyword>
<gene>
    <name evidence="9" type="ORF">SAMN06265368_3247</name>
</gene>
<keyword evidence="2" id="KW-0004">4Fe-4S</keyword>
<dbReference type="InterPro" id="IPR050377">
    <property type="entry name" value="Radical_SAM_PqqE_MftC-like"/>
</dbReference>
<dbReference type="InterPro" id="IPR034391">
    <property type="entry name" value="AdoMet-like_SPASM_containing"/>
</dbReference>
<dbReference type="InterPro" id="IPR006638">
    <property type="entry name" value="Elp3/MiaA/NifB-like_rSAM"/>
</dbReference>
<feature type="region of interest" description="Disordered" evidence="7">
    <location>
        <begin position="1"/>
        <end position="27"/>
    </location>
</feature>
<dbReference type="PANTHER" id="PTHR11228:SF34">
    <property type="entry name" value="TUNGSTEN-CONTAINING ALDEHYDE FERREDOXIN OXIDOREDUCTASE COFACTOR MODIFYING PROTEIN"/>
    <property type="match status" value="1"/>
</dbReference>
<dbReference type="InterPro" id="IPR058240">
    <property type="entry name" value="rSAM_sf"/>
</dbReference>
<evidence type="ECO:0000256" key="1">
    <source>
        <dbReference type="ARBA" id="ARBA00001966"/>
    </source>
</evidence>
<dbReference type="InterPro" id="IPR013785">
    <property type="entry name" value="Aldolase_TIM"/>
</dbReference>
<dbReference type="RefSeq" id="WP_097154526.1">
    <property type="nucleotide sequence ID" value="NZ_OBEL01000004.1"/>
</dbReference>
<evidence type="ECO:0000313" key="10">
    <source>
        <dbReference type="Proteomes" id="UP000219439"/>
    </source>
</evidence>
<organism evidence="9 10">
    <name type="scientific">Cohaesibacter gelatinilyticus</name>
    <dbReference type="NCBI Taxonomy" id="372072"/>
    <lineage>
        <taxon>Bacteria</taxon>
        <taxon>Pseudomonadati</taxon>
        <taxon>Pseudomonadota</taxon>
        <taxon>Alphaproteobacteria</taxon>
        <taxon>Hyphomicrobiales</taxon>
        <taxon>Cohaesibacteraceae</taxon>
    </lineage>
</organism>
<evidence type="ECO:0000256" key="2">
    <source>
        <dbReference type="ARBA" id="ARBA00022485"/>
    </source>
</evidence>
<dbReference type="SFLD" id="SFLDG01387">
    <property type="entry name" value="BtrN-like_SPASM_domain_contain"/>
    <property type="match status" value="1"/>
</dbReference>
<dbReference type="SFLD" id="SFLDG01067">
    <property type="entry name" value="SPASM/twitch_domain_containing"/>
    <property type="match status" value="1"/>
</dbReference>
<dbReference type="InterPro" id="IPR007197">
    <property type="entry name" value="rSAM"/>
</dbReference>
<dbReference type="InterPro" id="IPR023885">
    <property type="entry name" value="4Fe4S-binding_SPASM_dom"/>
</dbReference>
<accession>A0A285PEI1</accession>
<dbReference type="GO" id="GO:0003824">
    <property type="term" value="F:catalytic activity"/>
    <property type="evidence" value="ECO:0007669"/>
    <property type="project" value="InterPro"/>
</dbReference>
<keyword evidence="4" id="KW-0479">Metal-binding</keyword>
<dbReference type="SUPFAM" id="SSF102114">
    <property type="entry name" value="Radical SAM enzymes"/>
    <property type="match status" value="1"/>
</dbReference>
<name>A0A285PEI1_9HYPH</name>
<evidence type="ECO:0000256" key="6">
    <source>
        <dbReference type="ARBA" id="ARBA00023014"/>
    </source>
</evidence>
<dbReference type="Pfam" id="PF04055">
    <property type="entry name" value="Radical_SAM"/>
    <property type="match status" value="1"/>
</dbReference>